<feature type="region of interest" description="Disordered" evidence="1">
    <location>
        <begin position="87"/>
        <end position="120"/>
    </location>
</feature>
<dbReference type="AlphaFoldDB" id="A0A2M6W6P2"/>
<evidence type="ECO:0000256" key="1">
    <source>
        <dbReference type="SAM" id="MobiDB-lite"/>
    </source>
</evidence>
<evidence type="ECO:0000313" key="2">
    <source>
        <dbReference type="EMBL" id="PIT88437.1"/>
    </source>
</evidence>
<dbReference type="Proteomes" id="UP000231426">
    <property type="component" value="Unassembled WGS sequence"/>
</dbReference>
<sequence length="120" mass="13442">MNENKITLMFSQVAIKILKNIVIRHNIKLADVISHALVLVNWAEAADKNGDIICLKNGRTGKITEMNFLWPKPQTKQPEQTPKLVLINCNPNAKPSPPRLLPPLQSVIDPTTDSKNLENK</sequence>
<proteinExistence type="predicted"/>
<organism evidence="2 3">
    <name type="scientific">Candidatus Magasanikbacteria bacterium CG10_big_fil_rev_8_21_14_0_10_36_32</name>
    <dbReference type="NCBI Taxonomy" id="1974646"/>
    <lineage>
        <taxon>Bacteria</taxon>
        <taxon>Candidatus Magasanikiibacteriota</taxon>
    </lineage>
</organism>
<reference evidence="3" key="1">
    <citation type="submission" date="2017-09" db="EMBL/GenBank/DDBJ databases">
        <title>Depth-based differentiation of microbial function through sediment-hosted aquifers and enrichment of novel symbionts in the deep terrestrial subsurface.</title>
        <authorList>
            <person name="Probst A.J."/>
            <person name="Ladd B."/>
            <person name="Jarett J.K."/>
            <person name="Geller-Mcgrath D.E."/>
            <person name="Sieber C.M.K."/>
            <person name="Emerson J.B."/>
            <person name="Anantharaman K."/>
            <person name="Thomas B.C."/>
            <person name="Malmstrom R."/>
            <person name="Stieglmeier M."/>
            <person name="Klingl A."/>
            <person name="Woyke T."/>
            <person name="Ryan C.M."/>
            <person name="Banfield J.F."/>
        </authorList>
    </citation>
    <scope>NUCLEOTIDE SEQUENCE [LARGE SCALE GENOMIC DNA]</scope>
</reference>
<evidence type="ECO:0000313" key="3">
    <source>
        <dbReference type="Proteomes" id="UP000231426"/>
    </source>
</evidence>
<accession>A0A2M6W6P2</accession>
<comment type="caution">
    <text evidence="2">The sequence shown here is derived from an EMBL/GenBank/DDBJ whole genome shotgun (WGS) entry which is preliminary data.</text>
</comment>
<dbReference type="EMBL" id="PFBV01000003">
    <property type="protein sequence ID" value="PIT88437.1"/>
    <property type="molecule type" value="Genomic_DNA"/>
</dbReference>
<name>A0A2M6W6P2_9BACT</name>
<gene>
    <name evidence="2" type="ORF">COU29_01480</name>
</gene>
<protein>
    <submittedName>
        <fullName evidence="2">Uncharacterized protein</fullName>
    </submittedName>
</protein>